<protein>
    <submittedName>
        <fullName evidence="1">T9SS type A sorting domain-containing protein</fullName>
    </submittedName>
</protein>
<gene>
    <name evidence="1" type="ORF">OCK74_00085</name>
</gene>
<keyword evidence="2" id="KW-1185">Reference proteome</keyword>
<evidence type="ECO:0000313" key="2">
    <source>
        <dbReference type="Proteomes" id="UP001155483"/>
    </source>
</evidence>
<accession>A0A9X2XRY4</accession>
<dbReference type="SUPFAM" id="SSF103647">
    <property type="entry name" value="TSP type-3 repeat"/>
    <property type="match status" value="2"/>
</dbReference>
<dbReference type="GO" id="GO:0005509">
    <property type="term" value="F:calcium ion binding"/>
    <property type="evidence" value="ECO:0007669"/>
    <property type="project" value="InterPro"/>
</dbReference>
<name>A0A9X2XRY4_9BACT</name>
<sequence length="1476" mass="152755">MFLLVSIITQAQTPGLIVRPAGGPYNSVLDKNQDGFTSPTNSGFVTNDVGTGYSEIPYKVVPPFKLEPTSDLMRGPNTLFSDLVRISNDESGMYIFNDGTNMLFRLRLGSIISGSKGYSILIDADGLFGPSGPYADPNYKPATTGINGNPGFELEVVLETNFRVAIYDVDGKDDAGTTAYKTFPINSNSQISIAYSAVSGDPDYLYDFYVPLADLQYAGGTKSVTATTPIRVSATTVMSPQASIGGPKSDIYGYDGNDYMKAWESIINGQPAFTPNDVLSTGSGITSTVCTAAPTLNSSIGTGTVTVTGTWTQADATRPSSAIITLYKNGTSVGTTTVSTGGTWSISGVTSASGDVFYAKAQASGESSCLQSNSVTALGCLPSNMSSVSSITLTCASNRGFDGTAPANAVVRVYTVTSSGYTLFADQTTTTYKIDRPGASTRWTYDNVNTNSSNPCSGGQADVTVGEYAVTIQEPGKCESDYYYFYNDNNGCPSTTATPIITQATLYTGNTTISGTATSGATVRLFINGQLKSTTTATGGNYSFTTSSLASGDIVDVYAHSSGSCVSAKATRTVVCFTAPPIITTNSTGNLVNGTLISGTSTEATGTTIRLYNSANTLLATVTVQSGGTWTTSVSAATGTSYYATAQNGTCGVSTASATVSALAATTICPTITGSYNDASTSVSGSLSASFTGTVRLYQDGTLAGSASVTNATSWTITPTANTLYPGGVLTTTTQSSTGAEKTDCSGSVNISCSAPNAPSVSPTTVTVGNANGKTTFNISGSQSGVLYTLEDMSGVDKSTSVFGNSGTISVTSYAFLTPGTYNLRISALKLSGSNCGTSTTAITLTVSDNDGDGIADVVDIDDDNDGILDSNETATYDATGDADGDGVLNYKDTSPGSGLPSTDANSDGVVDAYDTDKDGIINQFDLDSDNDGIPDLVEAGGFDTNGDGKVDYTGTFASNDADNDGLINIYDATAISNLDTDGDGIKNFLDLDSDNDGIPDVVEAGGTDANNDGKLDATAIAGWDSNGDGLANAVTGSSNALIITGADGNNDGKPDSYPKANLDGKGLPNPYDLDSDDDGIVDAREANVTDSDSNGIVDGVAYGGTDANGWSNLVDGTSGGTALNIPNTDGVGGANYLDIDSDNDGISDNVEGQATASYQLPTGSDSDGDGIDNQYDNFVGYGGLGIVPVNTDGTDNPDYTDLNSDNDVDLDIVEGNDFNGNGKADDNVTLSGIDTDGDGLDDIFESAVNNGPIVTIAGFGGAGGKSPAQKTLSTSTERDWRNSLFALSTYSVLPVHFVSISATKNSHGVQVVWTVSDEQNVKVYEVEKSINGSRYTKIGEVAFKTTNDAIKKYQFLDASPVGNTAYYRIRQVDHDSKFMFSSVVSISATETGSKLSVHPNPVYSEASIVIGVKEDQKTMYVLSDMQGKILIRNKIELLKGQNVIPADSFRRLLAGTYVLMVQADGGVLQTKFIKQ</sequence>
<dbReference type="InterPro" id="IPR018247">
    <property type="entry name" value="EF_Hand_1_Ca_BS"/>
</dbReference>
<dbReference type="InterPro" id="IPR013783">
    <property type="entry name" value="Ig-like_fold"/>
</dbReference>
<dbReference type="NCBIfam" id="TIGR04183">
    <property type="entry name" value="Por_Secre_tail"/>
    <property type="match status" value="1"/>
</dbReference>
<dbReference type="RefSeq" id="WP_279294933.1">
    <property type="nucleotide sequence ID" value="NZ_JAOTIF010000001.1"/>
</dbReference>
<dbReference type="InterPro" id="IPR028974">
    <property type="entry name" value="TSP_type-3_rpt"/>
</dbReference>
<proteinExistence type="predicted"/>
<reference evidence="1" key="1">
    <citation type="submission" date="2022-09" db="EMBL/GenBank/DDBJ databases">
        <authorList>
            <person name="Yuan C."/>
            <person name="Ke Z."/>
        </authorList>
    </citation>
    <scope>NUCLEOTIDE SEQUENCE</scope>
    <source>
        <strain evidence="1">LB-8</strain>
    </source>
</reference>
<dbReference type="Gene3D" id="4.10.1080.10">
    <property type="entry name" value="TSP type-3 repeat"/>
    <property type="match status" value="1"/>
</dbReference>
<dbReference type="PANTHER" id="PTHR10199">
    <property type="entry name" value="THROMBOSPONDIN"/>
    <property type="match status" value="1"/>
</dbReference>
<dbReference type="EMBL" id="JAOTIF010000001">
    <property type="protein sequence ID" value="MCU7547485.1"/>
    <property type="molecule type" value="Genomic_DNA"/>
</dbReference>
<dbReference type="InterPro" id="IPR026444">
    <property type="entry name" value="Secre_tail"/>
</dbReference>
<organism evidence="1 2">
    <name type="scientific">Paraflavisolibacter caeni</name>
    <dbReference type="NCBI Taxonomy" id="2982496"/>
    <lineage>
        <taxon>Bacteria</taxon>
        <taxon>Pseudomonadati</taxon>
        <taxon>Bacteroidota</taxon>
        <taxon>Chitinophagia</taxon>
        <taxon>Chitinophagales</taxon>
        <taxon>Chitinophagaceae</taxon>
        <taxon>Paraflavisolibacter</taxon>
    </lineage>
</organism>
<dbReference type="PANTHER" id="PTHR10199:SF119">
    <property type="entry name" value="RE20510P"/>
    <property type="match status" value="1"/>
</dbReference>
<reference evidence="1" key="2">
    <citation type="submission" date="2023-04" db="EMBL/GenBank/DDBJ databases">
        <title>Paracnuella aquatica gen. nov., sp. nov., a member of the family Chitinophagaceae isolated from a hot spring.</title>
        <authorList>
            <person name="Wang C."/>
        </authorList>
    </citation>
    <scope>NUCLEOTIDE SEQUENCE</scope>
    <source>
        <strain evidence="1">LB-8</strain>
    </source>
</reference>
<dbReference type="Proteomes" id="UP001155483">
    <property type="component" value="Unassembled WGS sequence"/>
</dbReference>
<dbReference type="Gene3D" id="2.60.40.10">
    <property type="entry name" value="Immunoglobulins"/>
    <property type="match status" value="2"/>
</dbReference>
<evidence type="ECO:0000313" key="1">
    <source>
        <dbReference type="EMBL" id="MCU7547485.1"/>
    </source>
</evidence>
<dbReference type="PROSITE" id="PS00018">
    <property type="entry name" value="EF_HAND_1"/>
    <property type="match status" value="1"/>
</dbReference>
<comment type="caution">
    <text evidence="1">The sequence shown here is derived from an EMBL/GenBank/DDBJ whole genome shotgun (WGS) entry which is preliminary data.</text>
</comment>